<protein>
    <submittedName>
        <fullName evidence="1">(wild Malaysian banana) hypothetical protein</fullName>
    </submittedName>
</protein>
<name>A0A804KP75_MUSAM</name>
<reference evidence="1" key="1">
    <citation type="submission" date="2021-03" db="EMBL/GenBank/DDBJ databases">
        <authorList>
            <consortium name="Genoscope - CEA"/>
            <person name="William W."/>
        </authorList>
    </citation>
    <scope>NUCLEOTIDE SEQUENCE</scope>
    <source>
        <strain evidence="1">Doubled-haploid Pahang</strain>
    </source>
</reference>
<reference evidence="2" key="2">
    <citation type="submission" date="2021-05" db="UniProtKB">
        <authorList>
            <consortium name="EnsemblPlants"/>
        </authorList>
    </citation>
    <scope>IDENTIFICATION</scope>
    <source>
        <strain evidence="2">subsp. malaccensis</strain>
    </source>
</reference>
<dbReference type="AlphaFoldDB" id="A0A804KP75"/>
<evidence type="ECO:0000313" key="2">
    <source>
        <dbReference type="EnsemblPlants" id="Ma09_p27100.1"/>
    </source>
</evidence>
<proteinExistence type="predicted"/>
<keyword evidence="3" id="KW-1185">Reference proteome</keyword>
<evidence type="ECO:0000313" key="3">
    <source>
        <dbReference type="Proteomes" id="UP000012960"/>
    </source>
</evidence>
<dbReference type="Proteomes" id="UP000012960">
    <property type="component" value="Unplaced"/>
</dbReference>
<accession>A0A804KP75</accession>
<evidence type="ECO:0000313" key="1">
    <source>
        <dbReference type="EMBL" id="CAG1836605.1"/>
    </source>
</evidence>
<sequence>MQDGNLQILFCTDWLSLWMKLLDISHCDNLILFISSLY</sequence>
<gene>
    <name evidence="1" type="ORF">GSMUA_245740.1</name>
</gene>
<organism evidence="2 3">
    <name type="scientific">Musa acuminata subsp. malaccensis</name>
    <name type="common">Wild banana</name>
    <name type="synonym">Musa malaccensis</name>
    <dbReference type="NCBI Taxonomy" id="214687"/>
    <lineage>
        <taxon>Eukaryota</taxon>
        <taxon>Viridiplantae</taxon>
        <taxon>Streptophyta</taxon>
        <taxon>Embryophyta</taxon>
        <taxon>Tracheophyta</taxon>
        <taxon>Spermatophyta</taxon>
        <taxon>Magnoliopsida</taxon>
        <taxon>Liliopsida</taxon>
        <taxon>Zingiberales</taxon>
        <taxon>Musaceae</taxon>
        <taxon>Musa</taxon>
    </lineage>
</organism>
<dbReference type="EnsemblPlants" id="Ma09_t27100.1">
    <property type="protein sequence ID" value="Ma09_p27100.1"/>
    <property type="gene ID" value="Ma09_g27100"/>
</dbReference>
<dbReference type="EMBL" id="HG996474">
    <property type="protein sequence ID" value="CAG1836605.1"/>
    <property type="molecule type" value="Genomic_DNA"/>
</dbReference>
<dbReference type="Gramene" id="Ma09_t27100.1">
    <property type="protein sequence ID" value="Ma09_p27100.1"/>
    <property type="gene ID" value="Ma09_g27100"/>
</dbReference>
<dbReference type="InParanoid" id="A0A804KP75"/>